<keyword evidence="1" id="KW-0472">Membrane</keyword>
<feature type="transmembrane region" description="Helical" evidence="1">
    <location>
        <begin position="210"/>
        <end position="228"/>
    </location>
</feature>
<feature type="transmembrane region" description="Helical" evidence="1">
    <location>
        <begin position="180"/>
        <end position="198"/>
    </location>
</feature>
<keyword evidence="1" id="KW-0812">Transmembrane</keyword>
<evidence type="ECO:0000256" key="1">
    <source>
        <dbReference type="SAM" id="Phobius"/>
    </source>
</evidence>
<feature type="transmembrane region" description="Helical" evidence="1">
    <location>
        <begin position="100"/>
        <end position="121"/>
    </location>
</feature>
<accession>A0A6B0Y3M7</accession>
<dbReference type="SUPFAM" id="SSF103481">
    <property type="entry name" value="Multidrug resistance efflux transporter EmrE"/>
    <property type="match status" value="2"/>
</dbReference>
<name>A0A6B0Y3M7_9RHOB</name>
<feature type="transmembrane region" description="Helical" evidence="1">
    <location>
        <begin position="130"/>
        <end position="149"/>
    </location>
</feature>
<reference evidence="3" key="1">
    <citation type="submission" date="2019-09" db="EMBL/GenBank/DDBJ databases">
        <title>Characterisation of the sponge microbiome using genome-centric metagenomics.</title>
        <authorList>
            <person name="Engelberts J.P."/>
            <person name="Robbins S.J."/>
            <person name="De Goeij J.M."/>
            <person name="Aranda M."/>
            <person name="Bell S.C."/>
            <person name="Webster N.S."/>
        </authorList>
    </citation>
    <scope>NUCLEOTIDE SEQUENCE</scope>
    <source>
        <strain evidence="3">SB0664_bin_43</strain>
    </source>
</reference>
<dbReference type="InterPro" id="IPR037185">
    <property type="entry name" value="EmrE-like"/>
</dbReference>
<dbReference type="PANTHER" id="PTHR22911">
    <property type="entry name" value="ACYL-MALONYL CONDENSING ENZYME-RELATED"/>
    <property type="match status" value="1"/>
</dbReference>
<dbReference type="GO" id="GO:0016020">
    <property type="term" value="C:membrane"/>
    <property type="evidence" value="ECO:0007669"/>
    <property type="project" value="InterPro"/>
</dbReference>
<keyword evidence="1" id="KW-1133">Transmembrane helix</keyword>
<feature type="domain" description="EamA" evidence="2">
    <location>
        <begin position="12"/>
        <end position="143"/>
    </location>
</feature>
<dbReference type="InterPro" id="IPR000620">
    <property type="entry name" value="EamA_dom"/>
</dbReference>
<evidence type="ECO:0000313" key="3">
    <source>
        <dbReference type="EMBL" id="MXY34682.1"/>
    </source>
</evidence>
<feature type="transmembrane region" description="Helical" evidence="1">
    <location>
        <begin position="43"/>
        <end position="62"/>
    </location>
</feature>
<feature type="transmembrane region" description="Helical" evidence="1">
    <location>
        <begin position="12"/>
        <end position="31"/>
    </location>
</feature>
<organism evidence="3">
    <name type="scientific">Boseongicola sp. SB0664_bin_43</name>
    <dbReference type="NCBI Taxonomy" id="2604844"/>
    <lineage>
        <taxon>Bacteria</taxon>
        <taxon>Pseudomonadati</taxon>
        <taxon>Pseudomonadota</taxon>
        <taxon>Alphaproteobacteria</taxon>
        <taxon>Rhodobacterales</taxon>
        <taxon>Paracoccaceae</taxon>
        <taxon>Boseongicola</taxon>
    </lineage>
</organism>
<protein>
    <submittedName>
        <fullName evidence="3">DMT family transporter</fullName>
    </submittedName>
</protein>
<sequence>MARVKRRDNHRLGLILTVSGVLVFSPDGLMLRLIGIDGLTLTAWRGFLAGLVILLGTSILHGRNVWPIIRAGGWTGLLLVALSAASMLAFNMAITNTSVANVLVTFAIMPMLAALMAWVFLGERLRPDTGVALFFAVLGMLIVAAGATAGGGMRGLVYAVLNAVVVAGYFVAVRHLRGKSAIPFVGMGYLLAGLFTWPFVSVPDLTVEQFGLLLANGMVLQPLAIALISLGPRYLPAPEVALITLLETILGPLLVWLVLAEDPGPYTLAGGAIIILTLCVHSARRLARAGNRFPGAGP</sequence>
<dbReference type="AlphaFoldDB" id="A0A6B0Y3M7"/>
<dbReference type="Pfam" id="PF00892">
    <property type="entry name" value="EamA"/>
    <property type="match status" value="2"/>
</dbReference>
<feature type="transmembrane region" description="Helical" evidence="1">
    <location>
        <begin position="240"/>
        <end position="259"/>
    </location>
</feature>
<feature type="transmembrane region" description="Helical" evidence="1">
    <location>
        <begin position="155"/>
        <end position="173"/>
    </location>
</feature>
<proteinExistence type="predicted"/>
<comment type="caution">
    <text evidence="3">The sequence shown here is derived from an EMBL/GenBank/DDBJ whole genome shotgun (WGS) entry which is preliminary data.</text>
</comment>
<evidence type="ECO:0000259" key="2">
    <source>
        <dbReference type="Pfam" id="PF00892"/>
    </source>
</evidence>
<feature type="transmembrane region" description="Helical" evidence="1">
    <location>
        <begin position="74"/>
        <end position="94"/>
    </location>
</feature>
<dbReference type="EMBL" id="VXRY01000468">
    <property type="protein sequence ID" value="MXY34682.1"/>
    <property type="molecule type" value="Genomic_DNA"/>
</dbReference>
<feature type="domain" description="EamA" evidence="2">
    <location>
        <begin position="154"/>
        <end position="280"/>
    </location>
</feature>
<gene>
    <name evidence="3" type="ORF">F4Y60_11465</name>
</gene>
<feature type="transmembrane region" description="Helical" evidence="1">
    <location>
        <begin position="265"/>
        <end position="283"/>
    </location>
</feature>